<keyword evidence="6 8" id="KW-0472">Membrane</keyword>
<feature type="transmembrane region" description="Helical" evidence="8">
    <location>
        <begin position="14"/>
        <end position="32"/>
    </location>
</feature>
<evidence type="ECO:0000256" key="7">
    <source>
        <dbReference type="RuleBase" id="RU003879"/>
    </source>
</evidence>
<dbReference type="GO" id="GO:0022857">
    <property type="term" value="F:transmembrane transporter activity"/>
    <property type="evidence" value="ECO:0007669"/>
    <property type="project" value="InterPro"/>
</dbReference>
<evidence type="ECO:0000256" key="2">
    <source>
        <dbReference type="ARBA" id="ARBA00005811"/>
    </source>
</evidence>
<reference evidence="9 10" key="1">
    <citation type="submission" date="2020-08" db="EMBL/GenBank/DDBJ databases">
        <title>Genomic Encyclopedia of Type Strains, Phase III (KMG-III): the genomes of soil and plant-associated and newly described type strains.</title>
        <authorList>
            <person name="Whitman W."/>
        </authorList>
    </citation>
    <scope>NUCLEOTIDE SEQUENCE [LARGE SCALE GENOMIC DNA]</scope>
    <source>
        <strain evidence="9 10">CECT 8075</strain>
    </source>
</reference>
<dbReference type="PANTHER" id="PTHR30558">
    <property type="entry name" value="EXBD MEMBRANE COMPONENT OF PMF-DRIVEN MACROMOLECULE IMPORT SYSTEM"/>
    <property type="match status" value="1"/>
</dbReference>
<dbReference type="RefSeq" id="WP_184303463.1">
    <property type="nucleotide sequence ID" value="NZ_JACHXU010000004.1"/>
</dbReference>
<organism evidence="9 10">
    <name type="scientific">Aporhodopirellula rubra</name>
    <dbReference type="NCBI Taxonomy" id="980271"/>
    <lineage>
        <taxon>Bacteria</taxon>
        <taxon>Pseudomonadati</taxon>
        <taxon>Planctomycetota</taxon>
        <taxon>Planctomycetia</taxon>
        <taxon>Pirellulales</taxon>
        <taxon>Pirellulaceae</taxon>
        <taxon>Aporhodopirellula</taxon>
    </lineage>
</organism>
<keyword evidence="7" id="KW-0813">Transport</keyword>
<dbReference type="Pfam" id="PF02472">
    <property type="entry name" value="ExbD"/>
    <property type="match status" value="1"/>
</dbReference>
<dbReference type="Proteomes" id="UP000536179">
    <property type="component" value="Unassembled WGS sequence"/>
</dbReference>
<dbReference type="PANTHER" id="PTHR30558:SF3">
    <property type="entry name" value="BIOPOLYMER TRANSPORT PROTEIN EXBD-RELATED"/>
    <property type="match status" value="1"/>
</dbReference>
<dbReference type="EMBL" id="JACHXU010000004">
    <property type="protein sequence ID" value="MBB3205637.1"/>
    <property type="molecule type" value="Genomic_DNA"/>
</dbReference>
<evidence type="ECO:0000256" key="1">
    <source>
        <dbReference type="ARBA" id="ARBA00004162"/>
    </source>
</evidence>
<evidence type="ECO:0000313" key="9">
    <source>
        <dbReference type="EMBL" id="MBB3205637.1"/>
    </source>
</evidence>
<dbReference type="Gene3D" id="3.30.420.270">
    <property type="match status" value="1"/>
</dbReference>
<proteinExistence type="inferred from homology"/>
<comment type="caution">
    <text evidence="9">The sequence shown here is derived from an EMBL/GenBank/DDBJ whole genome shotgun (WGS) entry which is preliminary data.</text>
</comment>
<keyword evidence="5 8" id="KW-1133">Transmembrane helix</keyword>
<comment type="subcellular location">
    <subcellularLocation>
        <location evidence="1">Cell membrane</location>
        <topology evidence="1">Single-pass membrane protein</topology>
    </subcellularLocation>
    <subcellularLocation>
        <location evidence="7">Cell membrane</location>
        <topology evidence="7">Single-pass type II membrane protein</topology>
    </subcellularLocation>
</comment>
<evidence type="ECO:0000256" key="8">
    <source>
        <dbReference type="SAM" id="Phobius"/>
    </source>
</evidence>
<gene>
    <name evidence="9" type="ORF">FHS27_001441</name>
</gene>
<keyword evidence="3" id="KW-1003">Cell membrane</keyword>
<evidence type="ECO:0000313" key="10">
    <source>
        <dbReference type="Proteomes" id="UP000536179"/>
    </source>
</evidence>
<keyword evidence="4 7" id="KW-0812">Transmembrane</keyword>
<keyword evidence="7" id="KW-0653">Protein transport</keyword>
<protein>
    <submittedName>
        <fullName evidence="9">Biopolymer transport protein ExbD</fullName>
    </submittedName>
</protein>
<sequence>MKAPARNESGNDDLAMTSMIDVVFLLLVFFVWTSSFDKPETELASRIAMPAKAAEAIDASGIESDSPRTESLLTEDRRDEVIIRIIANDRGLSYQIGAITITDLATAREKLAAMAAINKSAIVIIDPDDSVTAADCIDVFDAARQQGFANVLFAIESA</sequence>
<dbReference type="InterPro" id="IPR003400">
    <property type="entry name" value="ExbD"/>
</dbReference>
<comment type="similarity">
    <text evidence="2 7">Belongs to the ExbD/TolR family.</text>
</comment>
<evidence type="ECO:0000256" key="6">
    <source>
        <dbReference type="ARBA" id="ARBA00023136"/>
    </source>
</evidence>
<dbReference type="GO" id="GO:0005886">
    <property type="term" value="C:plasma membrane"/>
    <property type="evidence" value="ECO:0007669"/>
    <property type="project" value="UniProtKB-SubCell"/>
</dbReference>
<dbReference type="AlphaFoldDB" id="A0A7W5DXY8"/>
<accession>A0A7W5DXY8</accession>
<evidence type="ECO:0000256" key="3">
    <source>
        <dbReference type="ARBA" id="ARBA00022475"/>
    </source>
</evidence>
<evidence type="ECO:0000256" key="5">
    <source>
        <dbReference type="ARBA" id="ARBA00022989"/>
    </source>
</evidence>
<name>A0A7W5DXY8_9BACT</name>
<dbReference type="GO" id="GO:0015031">
    <property type="term" value="P:protein transport"/>
    <property type="evidence" value="ECO:0007669"/>
    <property type="project" value="UniProtKB-KW"/>
</dbReference>
<keyword evidence="10" id="KW-1185">Reference proteome</keyword>
<evidence type="ECO:0000256" key="4">
    <source>
        <dbReference type="ARBA" id="ARBA00022692"/>
    </source>
</evidence>